<proteinExistence type="inferred from homology"/>
<evidence type="ECO:0000259" key="3">
    <source>
        <dbReference type="Pfam" id="PF07499"/>
    </source>
</evidence>
<gene>
    <name evidence="1" type="primary">ruvA</name>
    <name evidence="4" type="ORF">CFR75_07220</name>
</gene>
<keyword evidence="1" id="KW-0234">DNA repair</keyword>
<keyword evidence="1" id="KW-0233">DNA recombination</keyword>
<dbReference type="GO" id="GO:0000400">
    <property type="term" value="F:four-way junction DNA binding"/>
    <property type="evidence" value="ECO:0007669"/>
    <property type="project" value="UniProtKB-UniRule"/>
</dbReference>
<dbReference type="InterPro" id="IPR013849">
    <property type="entry name" value="DNA_helicase_Holl-junc_RuvA_I"/>
</dbReference>
<comment type="similarity">
    <text evidence="1">Belongs to the RuvA family.</text>
</comment>
<evidence type="ECO:0000259" key="2">
    <source>
        <dbReference type="Pfam" id="PF01330"/>
    </source>
</evidence>
<evidence type="ECO:0000313" key="4">
    <source>
        <dbReference type="EMBL" id="PYD57191.1"/>
    </source>
</evidence>
<evidence type="ECO:0000256" key="1">
    <source>
        <dbReference type="HAMAP-Rule" id="MF_00031"/>
    </source>
</evidence>
<dbReference type="GO" id="GO:0005524">
    <property type="term" value="F:ATP binding"/>
    <property type="evidence" value="ECO:0007669"/>
    <property type="project" value="InterPro"/>
</dbReference>
<dbReference type="GO" id="GO:0006281">
    <property type="term" value="P:DNA repair"/>
    <property type="evidence" value="ECO:0007669"/>
    <property type="project" value="UniProtKB-UniRule"/>
</dbReference>
<dbReference type="AlphaFoldDB" id="A0A318PJ75"/>
<keyword evidence="5" id="KW-1185">Reference proteome</keyword>
<protein>
    <recommendedName>
        <fullName evidence="1">Holliday junction branch migration complex subunit RuvA</fullName>
    </recommendedName>
</protein>
<dbReference type="Gene3D" id="1.10.8.10">
    <property type="entry name" value="DNA helicase RuvA subunit, C-terminal domain"/>
    <property type="match status" value="1"/>
</dbReference>
<comment type="subcellular location">
    <subcellularLocation>
        <location evidence="1">Cytoplasm</location>
    </subcellularLocation>
</comment>
<feature type="region of interest" description="Domain III" evidence="1">
    <location>
        <begin position="149"/>
        <end position="206"/>
    </location>
</feature>
<keyword evidence="1" id="KW-0238">DNA-binding</keyword>
<dbReference type="RefSeq" id="WP_061272890.1">
    <property type="nucleotide sequence ID" value="NZ_CBCRXN010000056.1"/>
</dbReference>
<comment type="subunit">
    <text evidence="1">Homotetramer. Forms an RuvA(8)-RuvB(12)-Holliday junction (HJ) complex. HJ DNA is sandwiched between 2 RuvA tetramers; dsDNA enters through RuvA and exits via RuvB. An RuvB hexamer assembles on each DNA strand where it exits the tetramer. Each RuvB hexamer is contacted by two RuvA subunits (via domain III) on 2 adjacent RuvB subunits; this complex drives branch migration. In the full resolvosome a probable DNA-RuvA(4)-RuvB(12)-RuvC(2) complex forms which resolves the HJ.</text>
</comment>
<dbReference type="GO" id="GO:0006310">
    <property type="term" value="P:DNA recombination"/>
    <property type="evidence" value="ECO:0007669"/>
    <property type="project" value="UniProtKB-UniRule"/>
</dbReference>
<name>A0A318PJ75_KOMXY</name>
<dbReference type="OrthoDB" id="5293449at2"/>
<dbReference type="Proteomes" id="UP000248257">
    <property type="component" value="Unassembled WGS sequence"/>
</dbReference>
<dbReference type="NCBIfam" id="TIGR00084">
    <property type="entry name" value="ruvA"/>
    <property type="match status" value="1"/>
</dbReference>
<dbReference type="SUPFAM" id="SSF50249">
    <property type="entry name" value="Nucleic acid-binding proteins"/>
    <property type="match status" value="1"/>
</dbReference>
<comment type="caution">
    <text evidence="1">Lacks conserved residue(s) required for the propagation of feature annotation.</text>
</comment>
<keyword evidence="1" id="KW-0227">DNA damage</keyword>
<dbReference type="HAMAP" id="MF_00031">
    <property type="entry name" value="DNA_HJ_migration_RuvA"/>
    <property type="match status" value="1"/>
</dbReference>
<dbReference type="CDD" id="cd14332">
    <property type="entry name" value="UBA_RuvA_C"/>
    <property type="match status" value="1"/>
</dbReference>
<comment type="domain">
    <text evidence="1">Has three domains with a flexible linker between the domains II and III and assumes an 'L' shape. Domain III is highly mobile and contacts RuvB.</text>
</comment>
<feature type="domain" description="DNA helicase Holliday junction RuvA type" evidence="2">
    <location>
        <begin position="1"/>
        <end position="62"/>
    </location>
</feature>
<accession>A0A318PJ75</accession>
<sequence length="206" mass="21603">MIAQLRGLLAQVEADRCVIDVSGVGYLVQASSRTLAALPQPPELALVLVETVVREDAILLYGFAEASERSWFRLLTTVQGVGAKVALAILSVLPPPELMVAIGGGDKTMLTRAGGVGARLAQRIVTELRDKCEGMPTGAPAGGGVPGVAITMPTPRSIAADAVLALSGLGFRRAEAQPVVERVIDRFEGDVNLDVVIRDALKELAR</sequence>
<dbReference type="InterPro" id="IPR000085">
    <property type="entry name" value="RuvA"/>
</dbReference>
<dbReference type="InterPro" id="IPR011114">
    <property type="entry name" value="RuvA_C"/>
</dbReference>
<feature type="domain" description="Holliday junction DNA helicase RuvA C-terminal" evidence="3">
    <location>
        <begin position="159"/>
        <end position="204"/>
    </location>
</feature>
<dbReference type="Pfam" id="PF14520">
    <property type="entry name" value="HHH_5"/>
    <property type="match status" value="1"/>
</dbReference>
<comment type="function">
    <text evidence="1">The RuvA-RuvB-RuvC complex processes Holliday junction (HJ) DNA during genetic recombination and DNA repair, while the RuvA-RuvB complex plays an important role in the rescue of blocked DNA replication forks via replication fork reversal (RFR). RuvA specifically binds to HJ cruciform DNA, conferring on it an open structure. The RuvB hexamer acts as an ATP-dependent pump, pulling dsDNA into and through the RuvAB complex. HJ branch migration allows RuvC to scan DNA until it finds its consensus sequence, where it cleaves and resolves the cruciform DNA.</text>
</comment>
<dbReference type="InterPro" id="IPR010994">
    <property type="entry name" value="RuvA_2-like"/>
</dbReference>
<dbReference type="SUPFAM" id="SSF46929">
    <property type="entry name" value="DNA helicase RuvA subunit, C-terminal domain"/>
    <property type="match status" value="1"/>
</dbReference>
<reference evidence="4 5" key="1">
    <citation type="submission" date="2017-07" db="EMBL/GenBank/DDBJ databases">
        <title>A draft genome sequence of Komagataeibacter xylinus LMG 1515.</title>
        <authorList>
            <person name="Skraban J."/>
            <person name="Cleenwerck I."/>
            <person name="Vandamme P."/>
            <person name="Trcek J."/>
        </authorList>
    </citation>
    <scope>NUCLEOTIDE SEQUENCE [LARGE SCALE GENOMIC DNA]</scope>
    <source>
        <strain evidence="4 5">LMG 1515</strain>
    </source>
</reference>
<evidence type="ECO:0000313" key="5">
    <source>
        <dbReference type="Proteomes" id="UP000248257"/>
    </source>
</evidence>
<dbReference type="GO" id="GO:0009379">
    <property type="term" value="C:Holliday junction helicase complex"/>
    <property type="evidence" value="ECO:0007669"/>
    <property type="project" value="InterPro"/>
</dbReference>
<keyword evidence="1" id="KW-0963">Cytoplasm</keyword>
<dbReference type="InterPro" id="IPR036267">
    <property type="entry name" value="RuvA_C_sf"/>
</dbReference>
<dbReference type="SUPFAM" id="SSF47781">
    <property type="entry name" value="RuvA domain 2-like"/>
    <property type="match status" value="1"/>
</dbReference>
<dbReference type="GO" id="GO:0005737">
    <property type="term" value="C:cytoplasm"/>
    <property type="evidence" value="ECO:0007669"/>
    <property type="project" value="UniProtKB-SubCell"/>
</dbReference>
<dbReference type="EMBL" id="NKUC01000011">
    <property type="protein sequence ID" value="PYD57191.1"/>
    <property type="molecule type" value="Genomic_DNA"/>
</dbReference>
<feature type="region of interest" description="Domain I" evidence="1">
    <location>
        <begin position="1"/>
        <end position="64"/>
    </location>
</feature>
<dbReference type="GO" id="GO:0048476">
    <property type="term" value="C:Holliday junction resolvase complex"/>
    <property type="evidence" value="ECO:0007669"/>
    <property type="project" value="UniProtKB-UniRule"/>
</dbReference>
<dbReference type="InterPro" id="IPR012340">
    <property type="entry name" value="NA-bd_OB-fold"/>
</dbReference>
<dbReference type="STRING" id="1220579.GCA_001571345_01160"/>
<dbReference type="Pfam" id="PF01330">
    <property type="entry name" value="RuvA_N"/>
    <property type="match status" value="1"/>
</dbReference>
<dbReference type="Gene3D" id="2.40.50.140">
    <property type="entry name" value="Nucleic acid-binding proteins"/>
    <property type="match status" value="1"/>
</dbReference>
<dbReference type="Gene3D" id="1.10.150.20">
    <property type="entry name" value="5' to 3' exonuclease, C-terminal subdomain"/>
    <property type="match status" value="1"/>
</dbReference>
<comment type="caution">
    <text evidence="4">The sequence shown here is derived from an EMBL/GenBank/DDBJ whole genome shotgun (WGS) entry which is preliminary data.</text>
</comment>
<organism evidence="4 5">
    <name type="scientific">Komagataeibacter xylinus</name>
    <name type="common">Gluconacetobacter xylinus</name>
    <dbReference type="NCBI Taxonomy" id="28448"/>
    <lineage>
        <taxon>Bacteria</taxon>
        <taxon>Pseudomonadati</taxon>
        <taxon>Pseudomonadota</taxon>
        <taxon>Alphaproteobacteria</taxon>
        <taxon>Acetobacterales</taxon>
        <taxon>Acetobacteraceae</taxon>
        <taxon>Komagataeibacter</taxon>
    </lineage>
</organism>
<dbReference type="Pfam" id="PF07499">
    <property type="entry name" value="RuvA_C"/>
    <property type="match status" value="1"/>
</dbReference>
<dbReference type="GO" id="GO:0009378">
    <property type="term" value="F:four-way junction helicase activity"/>
    <property type="evidence" value="ECO:0007669"/>
    <property type="project" value="InterPro"/>
</dbReference>